<feature type="transmembrane region" description="Helical" evidence="1">
    <location>
        <begin position="12"/>
        <end position="30"/>
    </location>
</feature>
<organism evidence="2 3">
    <name type="scientific">Acinetobacter lwoffii</name>
    <dbReference type="NCBI Taxonomy" id="28090"/>
    <lineage>
        <taxon>Bacteria</taxon>
        <taxon>Pseudomonadati</taxon>
        <taxon>Pseudomonadota</taxon>
        <taxon>Gammaproteobacteria</taxon>
        <taxon>Moraxellales</taxon>
        <taxon>Moraxellaceae</taxon>
        <taxon>Acinetobacter</taxon>
    </lineage>
</organism>
<gene>
    <name evidence="2" type="ORF">K8V79_00560</name>
</gene>
<comment type="caution">
    <text evidence="2">The sequence shown here is derived from an EMBL/GenBank/DDBJ whole genome shotgun (WGS) entry which is preliminary data.</text>
</comment>
<evidence type="ECO:0000313" key="2">
    <source>
        <dbReference type="EMBL" id="HJF26745.1"/>
    </source>
</evidence>
<keyword evidence="1" id="KW-0812">Transmembrane</keyword>
<proteinExistence type="predicted"/>
<accession>A0A9D2UQ68</accession>
<reference evidence="2" key="2">
    <citation type="submission" date="2021-09" db="EMBL/GenBank/DDBJ databases">
        <authorList>
            <person name="Gilroy R."/>
        </authorList>
    </citation>
    <scope>NUCLEOTIDE SEQUENCE</scope>
    <source>
        <strain evidence="2">CHK135-1449</strain>
    </source>
</reference>
<dbReference type="EMBL" id="DYWX01000009">
    <property type="protein sequence ID" value="HJF26745.1"/>
    <property type="molecule type" value="Genomic_DNA"/>
</dbReference>
<evidence type="ECO:0008006" key="4">
    <source>
        <dbReference type="Google" id="ProtNLM"/>
    </source>
</evidence>
<evidence type="ECO:0000256" key="1">
    <source>
        <dbReference type="SAM" id="Phobius"/>
    </source>
</evidence>
<keyword evidence="1" id="KW-1133">Transmembrane helix</keyword>
<evidence type="ECO:0000313" key="3">
    <source>
        <dbReference type="Proteomes" id="UP000787156"/>
    </source>
</evidence>
<sequence>MKSGRIQQGATLIVVLIILLLVTILGTYAMNQGLVNLRIATASQVQKLLMQSSDVALSKLEKNFRDNEASNLAGTPVGQVLLTGNEGLELQFCFKPSEITGNNSLTNSRFFNLSQFRLVRRTSITANTGVTVESGNANQGICDPATMFAIGRKAVVTQVALSNPNDPAVDLEKYELSTSGTDLKEADADTKRIRVIVTSLSPAMASGVSTAQIKACLKDRMMDDTALQNQADANSSRVAIETPAQCLNALGVPVNTQVSEYVIRLEQSKSALP</sequence>
<dbReference type="AlphaFoldDB" id="A0A9D2UQ68"/>
<protein>
    <recommendedName>
        <fullName evidence="4">Pilus assembly protein PilX</fullName>
    </recommendedName>
</protein>
<keyword evidence="1" id="KW-0472">Membrane</keyword>
<dbReference type="Proteomes" id="UP000787156">
    <property type="component" value="Unassembled WGS sequence"/>
</dbReference>
<reference evidence="2" key="1">
    <citation type="journal article" date="2021" name="PeerJ">
        <title>Extensive microbial diversity within the chicken gut microbiome revealed by metagenomics and culture.</title>
        <authorList>
            <person name="Gilroy R."/>
            <person name="Ravi A."/>
            <person name="Getino M."/>
            <person name="Pursley I."/>
            <person name="Horton D.L."/>
            <person name="Alikhan N.F."/>
            <person name="Baker D."/>
            <person name="Gharbi K."/>
            <person name="Hall N."/>
            <person name="Watson M."/>
            <person name="Adriaenssens E.M."/>
            <person name="Foster-Nyarko E."/>
            <person name="Jarju S."/>
            <person name="Secka A."/>
            <person name="Antonio M."/>
            <person name="Oren A."/>
            <person name="Chaudhuri R.R."/>
            <person name="La Ragione R."/>
            <person name="Hildebrand F."/>
            <person name="Pallen M.J."/>
        </authorList>
    </citation>
    <scope>NUCLEOTIDE SEQUENCE</scope>
    <source>
        <strain evidence="2">CHK135-1449</strain>
    </source>
</reference>
<name>A0A9D2UQ68_ACILW</name>